<dbReference type="Proteomes" id="UP000466442">
    <property type="component" value="Unassembled WGS sequence"/>
</dbReference>
<organism evidence="1 2">
    <name type="scientific">Apolygus lucorum</name>
    <name type="common">Small green plant bug</name>
    <name type="synonym">Lygocoris lucorum</name>
    <dbReference type="NCBI Taxonomy" id="248454"/>
    <lineage>
        <taxon>Eukaryota</taxon>
        <taxon>Metazoa</taxon>
        <taxon>Ecdysozoa</taxon>
        <taxon>Arthropoda</taxon>
        <taxon>Hexapoda</taxon>
        <taxon>Insecta</taxon>
        <taxon>Pterygota</taxon>
        <taxon>Neoptera</taxon>
        <taxon>Paraneoptera</taxon>
        <taxon>Hemiptera</taxon>
        <taxon>Heteroptera</taxon>
        <taxon>Panheteroptera</taxon>
        <taxon>Cimicomorpha</taxon>
        <taxon>Miridae</taxon>
        <taxon>Mirini</taxon>
        <taxon>Apolygus</taxon>
    </lineage>
</organism>
<keyword evidence="2" id="KW-1185">Reference proteome</keyword>
<protein>
    <submittedName>
        <fullName evidence="1">Uncharacterized protein</fullName>
    </submittedName>
</protein>
<reference evidence="1" key="1">
    <citation type="journal article" date="2021" name="Mol. Ecol. Resour.">
        <title>Apolygus lucorum genome provides insights into omnivorousness and mesophyll feeding.</title>
        <authorList>
            <person name="Liu Y."/>
            <person name="Liu H."/>
            <person name="Wang H."/>
            <person name="Huang T."/>
            <person name="Liu B."/>
            <person name="Yang B."/>
            <person name="Yin L."/>
            <person name="Li B."/>
            <person name="Zhang Y."/>
            <person name="Zhang S."/>
            <person name="Jiang F."/>
            <person name="Zhang X."/>
            <person name="Ren Y."/>
            <person name="Wang B."/>
            <person name="Wang S."/>
            <person name="Lu Y."/>
            <person name="Wu K."/>
            <person name="Fan W."/>
            <person name="Wang G."/>
        </authorList>
    </citation>
    <scope>NUCLEOTIDE SEQUENCE</scope>
    <source>
        <strain evidence="1">12Hb</strain>
    </source>
</reference>
<dbReference type="EMBL" id="WIXP02000011">
    <property type="protein sequence ID" value="KAF6202604.1"/>
    <property type="molecule type" value="Genomic_DNA"/>
</dbReference>
<dbReference type="AlphaFoldDB" id="A0A6A4JRX7"/>
<evidence type="ECO:0000313" key="1">
    <source>
        <dbReference type="EMBL" id="KAF6202604.1"/>
    </source>
</evidence>
<gene>
    <name evidence="1" type="ORF">GE061_003002</name>
</gene>
<sequence length="159" mass="17665">MMYLTFTVLIVSAIVVSGTSPYLNLLETEVEKMKAFVNESSDRINISANYQLQGRMSTSLGCWSIQLGNYEQLISIAIDNYLSTFLSKVKDLLTQTKTMSEDQIQALAAQLYGSNDSVLVKVGEVEKEFNEQANIVYNNLMQLNKITCNSTVTATAKNP</sequence>
<proteinExistence type="predicted"/>
<accession>A0A6A4JRX7</accession>
<evidence type="ECO:0000313" key="2">
    <source>
        <dbReference type="Proteomes" id="UP000466442"/>
    </source>
</evidence>
<comment type="caution">
    <text evidence="1">The sequence shown here is derived from an EMBL/GenBank/DDBJ whole genome shotgun (WGS) entry which is preliminary data.</text>
</comment>
<name>A0A6A4JRX7_APOLU</name>